<reference evidence="2" key="1">
    <citation type="submission" date="2018-05" db="EMBL/GenBank/DDBJ databases">
        <authorList>
            <person name="Lanie J.A."/>
            <person name="Ng W.-L."/>
            <person name="Kazmierczak K.M."/>
            <person name="Andrzejewski T.M."/>
            <person name="Davidsen T.M."/>
            <person name="Wayne K.J."/>
            <person name="Tettelin H."/>
            <person name="Glass J.I."/>
            <person name="Rusch D."/>
            <person name="Podicherti R."/>
            <person name="Tsui H.-C.T."/>
            <person name="Winkler M.E."/>
        </authorList>
    </citation>
    <scope>NUCLEOTIDE SEQUENCE</scope>
</reference>
<evidence type="ECO:0000259" key="1">
    <source>
        <dbReference type="Pfam" id="PF13460"/>
    </source>
</evidence>
<name>A0A381NV21_9ZZZZ</name>
<dbReference type="Gene3D" id="3.40.50.720">
    <property type="entry name" value="NAD(P)-binding Rossmann-like Domain"/>
    <property type="match status" value="1"/>
</dbReference>
<dbReference type="EMBL" id="UINC01000622">
    <property type="protein sequence ID" value="SUZ58476.1"/>
    <property type="molecule type" value="Genomic_DNA"/>
</dbReference>
<dbReference type="SUPFAM" id="SSF51735">
    <property type="entry name" value="NAD(P)-binding Rossmann-fold domains"/>
    <property type="match status" value="1"/>
</dbReference>
<dbReference type="PANTHER" id="PTHR12126:SF11">
    <property type="entry name" value="NADH DEHYDROGENASE [UBIQUINONE] 1 ALPHA SUBCOMPLEX SUBUNIT 9, MITOCHONDRIAL"/>
    <property type="match status" value="1"/>
</dbReference>
<accession>A0A381NV21</accession>
<feature type="domain" description="NAD(P)-binding" evidence="1">
    <location>
        <begin position="7"/>
        <end position="156"/>
    </location>
</feature>
<organism evidence="2">
    <name type="scientific">marine metagenome</name>
    <dbReference type="NCBI Taxonomy" id="408172"/>
    <lineage>
        <taxon>unclassified sequences</taxon>
        <taxon>metagenomes</taxon>
        <taxon>ecological metagenomes</taxon>
    </lineage>
</organism>
<dbReference type="InterPro" id="IPR016040">
    <property type="entry name" value="NAD(P)-bd_dom"/>
</dbReference>
<dbReference type="InterPro" id="IPR051207">
    <property type="entry name" value="ComplexI_NDUFA9_subunit"/>
</dbReference>
<gene>
    <name evidence="2" type="ORF">METZ01_LOCUS11330</name>
</gene>
<protein>
    <recommendedName>
        <fullName evidence="1">NAD(P)-binding domain-containing protein</fullName>
    </recommendedName>
</protein>
<sequence>MQIAVTGANSSVGKVLLRHVAGQNDFLARAGVRTSEAVATLPRFATITPRVVRYDDRDSLTALLTGVRCLVHLAGILIETKHSNYQTANVDATRAVVDVCRDANVEHIVFISVLGADSHSGNRYYRSKGVAEQIVTQSGISATIIRTPILLGPGTAGARALVSMASRPTVKVLGGGRHALRPLDVDDLSEAILYSCRARADGVAVHELVGPEPTTHRDLITTTGRLMGHTVSVVAIPVWTAKLGSTLAGWTRRGGMTPTVIDVITASEVVRTNADADLGVSLTPLLATLTKLLPEKTVASD</sequence>
<dbReference type="GO" id="GO:0044877">
    <property type="term" value="F:protein-containing complex binding"/>
    <property type="evidence" value="ECO:0007669"/>
    <property type="project" value="TreeGrafter"/>
</dbReference>
<evidence type="ECO:0000313" key="2">
    <source>
        <dbReference type="EMBL" id="SUZ58476.1"/>
    </source>
</evidence>
<dbReference type="AlphaFoldDB" id="A0A381NV21"/>
<proteinExistence type="predicted"/>
<dbReference type="PANTHER" id="PTHR12126">
    <property type="entry name" value="NADH-UBIQUINONE OXIDOREDUCTASE 39 KDA SUBUNIT-RELATED"/>
    <property type="match status" value="1"/>
</dbReference>
<dbReference type="Pfam" id="PF13460">
    <property type="entry name" value="NAD_binding_10"/>
    <property type="match status" value="1"/>
</dbReference>
<dbReference type="InterPro" id="IPR036291">
    <property type="entry name" value="NAD(P)-bd_dom_sf"/>
</dbReference>